<reference evidence="2 3" key="1">
    <citation type="submission" date="2018-08" db="EMBL/GenBank/DDBJ databases">
        <title>Streptomyces NEAU-D10 sp. nov., a novel Actinomycete isolated from soil.</title>
        <authorList>
            <person name="Jin L."/>
        </authorList>
    </citation>
    <scope>NUCLEOTIDE SEQUENCE [LARGE SCALE GENOMIC DNA]</scope>
    <source>
        <strain evidence="2 3">NEAU-D10</strain>
    </source>
</reference>
<keyword evidence="3" id="KW-1185">Reference proteome</keyword>
<proteinExistence type="predicted"/>
<sequence length="256" mass="27312">MTLANCPVTDEVIAQLVELTHLACGDAPSDAPDHAHHEHRAHIRATGLSGAPGLSDGSIESIESIDSLDGIEAFDAFLATHGWRYSEFDDSYETAAGQVIWSGHYDGDPGPSGQTTWATFSVYDPEYDGVSDADHLAAVWGRARGWTLHPDEGRSRLDADWQAAAALLTARFGHPSAMTSGPDPADGTPDADLHFALWRGGDQLLCLAQDTDPVCYSCFLRNVLVVVPADRDTALPGPETLSEWYAAKLLGEGVAA</sequence>
<feature type="region of interest" description="Disordered" evidence="1">
    <location>
        <begin position="30"/>
        <end position="49"/>
    </location>
</feature>
<name>A0A371PWJ6_STRIH</name>
<dbReference type="AlphaFoldDB" id="A0A371PWJ6"/>
<dbReference type="RefSeq" id="WP_128510351.1">
    <property type="nucleotide sequence ID" value="NZ_QUAC01000235.1"/>
</dbReference>
<dbReference type="Proteomes" id="UP000262477">
    <property type="component" value="Unassembled WGS sequence"/>
</dbReference>
<comment type="caution">
    <text evidence="2">The sequence shown here is derived from an EMBL/GenBank/DDBJ whole genome shotgun (WGS) entry which is preliminary data.</text>
</comment>
<protein>
    <submittedName>
        <fullName evidence="2">Uncharacterized protein</fullName>
    </submittedName>
</protein>
<evidence type="ECO:0000313" key="3">
    <source>
        <dbReference type="Proteomes" id="UP000262477"/>
    </source>
</evidence>
<dbReference type="EMBL" id="QUAC01000235">
    <property type="protein sequence ID" value="REK86837.1"/>
    <property type="molecule type" value="Genomic_DNA"/>
</dbReference>
<evidence type="ECO:0000256" key="1">
    <source>
        <dbReference type="SAM" id="MobiDB-lite"/>
    </source>
</evidence>
<accession>A0A371PWJ6</accession>
<gene>
    <name evidence="2" type="ORF">DY245_30135</name>
</gene>
<organism evidence="2 3">
    <name type="scientific">Streptomyces inhibens</name>
    <dbReference type="NCBI Taxonomy" id="2293571"/>
    <lineage>
        <taxon>Bacteria</taxon>
        <taxon>Bacillati</taxon>
        <taxon>Actinomycetota</taxon>
        <taxon>Actinomycetes</taxon>
        <taxon>Kitasatosporales</taxon>
        <taxon>Streptomycetaceae</taxon>
        <taxon>Streptomyces</taxon>
    </lineage>
</organism>
<evidence type="ECO:0000313" key="2">
    <source>
        <dbReference type="EMBL" id="REK86837.1"/>
    </source>
</evidence>